<evidence type="ECO:0000313" key="1">
    <source>
        <dbReference type="Proteomes" id="UP000887560"/>
    </source>
</evidence>
<organism evidence="1 3">
    <name type="scientific">Meloidogyne floridensis</name>
    <dbReference type="NCBI Taxonomy" id="298350"/>
    <lineage>
        <taxon>Eukaryota</taxon>
        <taxon>Metazoa</taxon>
        <taxon>Ecdysozoa</taxon>
        <taxon>Nematoda</taxon>
        <taxon>Chromadorea</taxon>
        <taxon>Rhabditida</taxon>
        <taxon>Tylenchina</taxon>
        <taxon>Tylenchomorpha</taxon>
        <taxon>Tylenchoidea</taxon>
        <taxon>Meloidogynidae</taxon>
        <taxon>Meloidogyninae</taxon>
        <taxon>Meloidogyne</taxon>
    </lineage>
</organism>
<accession>A0A915NE90</accession>
<evidence type="ECO:0000313" key="2">
    <source>
        <dbReference type="WBParaSite" id="scf7180000416272.g222"/>
    </source>
</evidence>
<dbReference type="AlphaFoldDB" id="A0A915NE90"/>
<name>A0A915NE90_9BILA</name>
<dbReference type="Proteomes" id="UP000887560">
    <property type="component" value="Unplaced"/>
</dbReference>
<keyword evidence="1" id="KW-1185">Reference proteome</keyword>
<reference evidence="2 3" key="1">
    <citation type="submission" date="2022-11" db="UniProtKB">
        <authorList>
            <consortium name="WormBaseParasite"/>
        </authorList>
    </citation>
    <scope>IDENTIFICATION</scope>
</reference>
<sequence length="136" mass="15298">MEELTAVGIGILVLLDGCATCHKGGKITGLRVTHREEDGGFFSKCSDIEEEFEAFSVSKLDIKVGAKNNVDMATLGFSVPFGDEIKKRIELEKKLAALTERFNRKEKKDDAEDEKTRKEIENIKKDMEITVDQMKE</sequence>
<dbReference type="WBParaSite" id="scf7180000416272.g222">
    <property type="protein sequence ID" value="scf7180000416272.g222"/>
    <property type="gene ID" value="scf7180000416272.g222"/>
</dbReference>
<dbReference type="WBParaSite" id="scf7180000417625.g1526">
    <property type="protein sequence ID" value="scf7180000417625.g1526"/>
    <property type="gene ID" value="scf7180000417625.g1526"/>
</dbReference>
<protein>
    <submittedName>
        <fullName evidence="2 3">Cytochrome c domain-containing protein</fullName>
    </submittedName>
</protein>
<evidence type="ECO:0000313" key="3">
    <source>
        <dbReference type="WBParaSite" id="scf7180000417625.g1526"/>
    </source>
</evidence>
<proteinExistence type="predicted"/>